<dbReference type="OrthoDB" id="2691696at2759"/>
<protein>
    <submittedName>
        <fullName evidence="1">Uncharacterized protein</fullName>
    </submittedName>
</protein>
<evidence type="ECO:0000313" key="1">
    <source>
        <dbReference type="EMBL" id="KAG1782817.1"/>
    </source>
</evidence>
<keyword evidence="2" id="KW-1185">Reference proteome</keyword>
<name>A0A9P7A6Y3_9AGAM</name>
<evidence type="ECO:0000313" key="2">
    <source>
        <dbReference type="Proteomes" id="UP000714275"/>
    </source>
</evidence>
<comment type="caution">
    <text evidence="1">The sequence shown here is derived from an EMBL/GenBank/DDBJ whole genome shotgun (WGS) entry which is preliminary data.</text>
</comment>
<reference evidence="1" key="1">
    <citation type="journal article" date="2020" name="New Phytol.">
        <title>Comparative genomics reveals dynamic genome evolution in host specialist ectomycorrhizal fungi.</title>
        <authorList>
            <person name="Lofgren L.A."/>
            <person name="Nguyen N.H."/>
            <person name="Vilgalys R."/>
            <person name="Ruytinx J."/>
            <person name="Liao H.L."/>
            <person name="Branco S."/>
            <person name="Kuo A."/>
            <person name="LaButti K."/>
            <person name="Lipzen A."/>
            <person name="Andreopoulos W."/>
            <person name="Pangilinan J."/>
            <person name="Riley R."/>
            <person name="Hundley H."/>
            <person name="Na H."/>
            <person name="Barry K."/>
            <person name="Grigoriev I.V."/>
            <person name="Stajich J.E."/>
            <person name="Kennedy P.G."/>
        </authorList>
    </citation>
    <scope>NUCLEOTIDE SEQUENCE</scope>
    <source>
        <strain evidence="1">DOB743</strain>
    </source>
</reference>
<proteinExistence type="predicted"/>
<accession>A0A9P7A6Y3</accession>
<dbReference type="AlphaFoldDB" id="A0A9P7A6Y3"/>
<gene>
    <name evidence="1" type="ORF">EV702DRAFT_1041566</name>
</gene>
<dbReference type="Proteomes" id="UP000714275">
    <property type="component" value="Unassembled WGS sequence"/>
</dbReference>
<dbReference type="EMBL" id="JABBWD010000003">
    <property type="protein sequence ID" value="KAG1782817.1"/>
    <property type="molecule type" value="Genomic_DNA"/>
</dbReference>
<organism evidence="1 2">
    <name type="scientific">Suillus placidus</name>
    <dbReference type="NCBI Taxonomy" id="48579"/>
    <lineage>
        <taxon>Eukaryota</taxon>
        <taxon>Fungi</taxon>
        <taxon>Dikarya</taxon>
        <taxon>Basidiomycota</taxon>
        <taxon>Agaricomycotina</taxon>
        <taxon>Agaricomycetes</taxon>
        <taxon>Agaricomycetidae</taxon>
        <taxon>Boletales</taxon>
        <taxon>Suillineae</taxon>
        <taxon>Suillaceae</taxon>
        <taxon>Suillus</taxon>
    </lineage>
</organism>
<sequence length="129" mass="14140">MSYHCDADPDHHALEDAFISTLSLGHPPFESGSLKPSEDVSESMVHVNSDIVLESCHHGHNGATTVQKSEVHSGHLASLNMTSKTDREVVACIMIHREKVGTDWQSVFDIVKYGEEKQAAMVSEKRAVA</sequence>